<name>A0ABW0Q535_9BURK</name>
<dbReference type="RefSeq" id="WP_068831752.1">
    <property type="nucleotide sequence ID" value="NZ_JBHSMX010000003.1"/>
</dbReference>
<reference evidence="2" key="1">
    <citation type="journal article" date="2019" name="Int. J. Syst. Evol. Microbiol.">
        <title>The Global Catalogue of Microorganisms (GCM) 10K type strain sequencing project: providing services to taxonomists for standard genome sequencing and annotation.</title>
        <authorList>
            <consortium name="The Broad Institute Genomics Platform"/>
            <consortium name="The Broad Institute Genome Sequencing Center for Infectious Disease"/>
            <person name="Wu L."/>
            <person name="Ma J."/>
        </authorList>
    </citation>
    <scope>NUCLEOTIDE SEQUENCE [LARGE SCALE GENOMIC DNA]</scope>
    <source>
        <strain evidence="2">CGMCC 4.7277</strain>
    </source>
</reference>
<organism evidence="1 2">
    <name type="scientific">Polaromonas jejuensis</name>
    <dbReference type="NCBI Taxonomy" id="457502"/>
    <lineage>
        <taxon>Bacteria</taxon>
        <taxon>Pseudomonadati</taxon>
        <taxon>Pseudomonadota</taxon>
        <taxon>Betaproteobacteria</taxon>
        <taxon>Burkholderiales</taxon>
        <taxon>Comamonadaceae</taxon>
        <taxon>Polaromonas</taxon>
    </lineage>
</organism>
<accession>A0ABW0Q535</accession>
<evidence type="ECO:0000313" key="2">
    <source>
        <dbReference type="Proteomes" id="UP001596084"/>
    </source>
</evidence>
<evidence type="ECO:0000313" key="1">
    <source>
        <dbReference type="EMBL" id="MFC5519518.1"/>
    </source>
</evidence>
<keyword evidence="2" id="KW-1185">Reference proteome</keyword>
<comment type="caution">
    <text evidence="1">The sequence shown here is derived from an EMBL/GenBank/DDBJ whole genome shotgun (WGS) entry which is preliminary data.</text>
</comment>
<gene>
    <name evidence="1" type="ORF">ACFPP7_01135</name>
</gene>
<protein>
    <submittedName>
        <fullName evidence="1">Uncharacterized protein</fullName>
    </submittedName>
</protein>
<dbReference type="EMBL" id="JBHSMX010000003">
    <property type="protein sequence ID" value="MFC5519518.1"/>
    <property type="molecule type" value="Genomic_DNA"/>
</dbReference>
<dbReference type="Proteomes" id="UP001596084">
    <property type="component" value="Unassembled WGS sequence"/>
</dbReference>
<sequence length="74" mass="8107">MALLAGKWSHVLSRTEPRSGPIYANTEGHGGFAEYLDKWLREMEFVAQGFSASGGPRQALPVWLAPQNAMFSIA</sequence>
<proteinExistence type="predicted"/>